<dbReference type="GO" id="GO:0034755">
    <property type="term" value="P:iron ion transmembrane transport"/>
    <property type="evidence" value="ECO:0007669"/>
    <property type="project" value="TreeGrafter"/>
</dbReference>
<evidence type="ECO:0000313" key="8">
    <source>
        <dbReference type="EMBL" id="EED36085.1"/>
    </source>
</evidence>
<dbReference type="RefSeq" id="WP_009020829.1">
    <property type="nucleotide sequence ID" value="NZ_DS999411.1"/>
</dbReference>
<evidence type="ECO:0000313" key="9">
    <source>
        <dbReference type="Proteomes" id="UP000004699"/>
    </source>
</evidence>
<keyword evidence="3 7" id="KW-0812">Transmembrane</keyword>
<dbReference type="Pfam" id="PF01566">
    <property type="entry name" value="Nramp"/>
    <property type="match status" value="1"/>
</dbReference>
<feature type="transmembrane region" description="Helical" evidence="7">
    <location>
        <begin position="128"/>
        <end position="149"/>
    </location>
</feature>
<evidence type="ECO:0000256" key="2">
    <source>
        <dbReference type="ARBA" id="ARBA00022448"/>
    </source>
</evidence>
<dbReference type="AlphaFoldDB" id="B8KY36"/>
<dbReference type="GO" id="GO:0005384">
    <property type="term" value="F:manganese ion transmembrane transporter activity"/>
    <property type="evidence" value="ECO:0007669"/>
    <property type="project" value="TreeGrafter"/>
</dbReference>
<name>B8KY36_9GAMM</name>
<sequence length="458" mass="49694">MSNAPEGTPAHYGNRIYPLADAIPVEQLDAEADLLDALAEKPLPIRLFGYLKLGGPGFMAAAATLGAGTLTSAMLSGAAFGYKLLWVTWVAMLSGLFMMAAMARFTTHGGFRVMQKQRERHGWFMAKVLTGAIGLLAVAIVFNFGQVALGTHLIESVGERVGLHLPQSWNWPLYVALTAWISLRYGRGSRGVVFVENFMKGALVLMVLCFGACLVVVGVDWPAALHGFFIPWLPSGQQGIDIFIASSAAAIGVVDWVFYHYAGLAKGWGPKHEKLARMDTIVGLALPFVVVSFIVVSVFAATLYGKSDLPETAAALSAALVPLLGEQFAAIAFMIGFLAVPVTTSVILGVVSAIGMHEIFEWEPDVSSLRWKLCILLPQIGLFGAFLPSPILLIIVIAALLSVTNNVVGWSFFLLLNDREVMHENRSKSYIWNLGILVQVTLLNCVAIIWVFNRMELW</sequence>
<feature type="transmembrane region" description="Helical" evidence="7">
    <location>
        <begin position="429"/>
        <end position="452"/>
    </location>
</feature>
<reference evidence="9" key="1">
    <citation type="journal article" date="2013" name="BMC Microbiol.">
        <title>Taxonomy and evolution of bacteriochlorophyll a-containing members of the OM60/NOR5 clade of marine gammaproteobacteria: description of Luminiphilus syltensis gen. nov., sp. nov., reclassification of Haliea rubra as Pseudohaliea rubra gen. nov., comb. nov., and emendation of Chromatocurvus halotolerans.</title>
        <authorList>
            <person name="Spring S."/>
            <person name="Riedel T."/>
            <person name="Sproer C."/>
            <person name="Yan S."/>
            <person name="Harder J."/>
            <person name="Fuchs B.M."/>
        </authorList>
    </citation>
    <scope>NUCLEOTIDE SEQUENCE [LARGE SCALE GENOMIC DNA]</scope>
    <source>
        <strain evidence="9">NOR51-B</strain>
    </source>
</reference>
<evidence type="ECO:0000256" key="1">
    <source>
        <dbReference type="ARBA" id="ARBA00004141"/>
    </source>
</evidence>
<comment type="subcellular location">
    <subcellularLocation>
        <location evidence="1">Membrane</location>
        <topology evidence="1">Multi-pass membrane protein</topology>
    </subcellularLocation>
</comment>
<proteinExistence type="predicted"/>
<feature type="transmembrane region" description="Helical" evidence="7">
    <location>
        <begin position="198"/>
        <end position="219"/>
    </location>
</feature>
<evidence type="ECO:0008006" key="10">
    <source>
        <dbReference type="Google" id="ProtNLM"/>
    </source>
</evidence>
<dbReference type="GO" id="GO:0005886">
    <property type="term" value="C:plasma membrane"/>
    <property type="evidence" value="ECO:0007669"/>
    <property type="project" value="TreeGrafter"/>
</dbReference>
<dbReference type="PANTHER" id="PTHR11706">
    <property type="entry name" value="SOLUTE CARRIER PROTEIN FAMILY 11 MEMBER"/>
    <property type="match status" value="1"/>
</dbReference>
<organism evidence="8 9">
    <name type="scientific">Luminiphilus syltensis NOR5-1B</name>
    <dbReference type="NCBI Taxonomy" id="565045"/>
    <lineage>
        <taxon>Bacteria</taxon>
        <taxon>Pseudomonadati</taxon>
        <taxon>Pseudomonadota</taxon>
        <taxon>Gammaproteobacteria</taxon>
        <taxon>Cellvibrionales</taxon>
        <taxon>Halieaceae</taxon>
        <taxon>Luminiphilus</taxon>
    </lineage>
</organism>
<dbReference type="InterPro" id="IPR001046">
    <property type="entry name" value="NRAMP_fam"/>
</dbReference>
<evidence type="ECO:0000256" key="6">
    <source>
        <dbReference type="ARBA" id="ARBA00023136"/>
    </source>
</evidence>
<evidence type="ECO:0000256" key="4">
    <source>
        <dbReference type="ARBA" id="ARBA00022847"/>
    </source>
</evidence>
<dbReference type="GO" id="GO:0015293">
    <property type="term" value="F:symporter activity"/>
    <property type="evidence" value="ECO:0007669"/>
    <property type="project" value="UniProtKB-KW"/>
</dbReference>
<dbReference type="PANTHER" id="PTHR11706:SF33">
    <property type="entry name" value="NATURAL RESISTANCE-ASSOCIATED MACROPHAGE PROTEIN 2"/>
    <property type="match status" value="1"/>
</dbReference>
<dbReference type="HOGENOM" id="CLU_031105_0_0_6"/>
<feature type="transmembrane region" description="Helical" evidence="7">
    <location>
        <begin position="239"/>
        <end position="259"/>
    </location>
</feature>
<protein>
    <recommendedName>
        <fullName evidence="10">Natural resistance-associated macrophage protein</fullName>
    </recommendedName>
</protein>
<dbReference type="STRING" id="565045.NOR51B_2033"/>
<dbReference type="OrthoDB" id="9787548at2"/>
<evidence type="ECO:0000256" key="5">
    <source>
        <dbReference type="ARBA" id="ARBA00022989"/>
    </source>
</evidence>
<accession>B8KY36</accession>
<feature type="transmembrane region" description="Helical" evidence="7">
    <location>
        <begin position="169"/>
        <end position="186"/>
    </location>
</feature>
<keyword evidence="2" id="KW-0813">Transport</keyword>
<dbReference type="GO" id="GO:0015086">
    <property type="term" value="F:cadmium ion transmembrane transporter activity"/>
    <property type="evidence" value="ECO:0007669"/>
    <property type="project" value="TreeGrafter"/>
</dbReference>
<keyword evidence="4" id="KW-0769">Symport</keyword>
<feature type="transmembrane region" description="Helical" evidence="7">
    <location>
        <begin position="58"/>
        <end position="80"/>
    </location>
</feature>
<keyword evidence="5 7" id="KW-1133">Transmembrane helix</keyword>
<dbReference type="EMBL" id="DS999411">
    <property type="protein sequence ID" value="EED36085.1"/>
    <property type="molecule type" value="Genomic_DNA"/>
</dbReference>
<feature type="transmembrane region" description="Helical" evidence="7">
    <location>
        <begin position="280"/>
        <end position="304"/>
    </location>
</feature>
<evidence type="ECO:0000256" key="3">
    <source>
        <dbReference type="ARBA" id="ARBA00022692"/>
    </source>
</evidence>
<gene>
    <name evidence="8" type="ORF">NOR51B_2033</name>
</gene>
<evidence type="ECO:0000256" key="7">
    <source>
        <dbReference type="SAM" id="Phobius"/>
    </source>
</evidence>
<keyword evidence="9" id="KW-1185">Reference proteome</keyword>
<dbReference type="Proteomes" id="UP000004699">
    <property type="component" value="Unassembled WGS sequence"/>
</dbReference>
<feature type="transmembrane region" description="Helical" evidence="7">
    <location>
        <begin position="328"/>
        <end position="357"/>
    </location>
</feature>
<feature type="transmembrane region" description="Helical" evidence="7">
    <location>
        <begin position="86"/>
        <end position="107"/>
    </location>
</feature>
<keyword evidence="6 7" id="KW-0472">Membrane</keyword>
<dbReference type="eggNOG" id="COG1914">
    <property type="taxonomic scope" value="Bacteria"/>
</dbReference>